<dbReference type="Gene3D" id="1.10.10.10">
    <property type="entry name" value="Winged helix-like DNA-binding domain superfamily/Winged helix DNA-binding domain"/>
    <property type="match status" value="1"/>
</dbReference>
<reference evidence="6 7" key="1">
    <citation type="submission" date="2020-12" db="EMBL/GenBank/DDBJ databases">
        <title>FDA dAtabase for Regulatory Grade micrObial Sequences (FDA-ARGOS): Supporting development and validation of Infectious Disease Dx tests.</title>
        <authorList>
            <person name="Sproer C."/>
            <person name="Gronow S."/>
            <person name="Severitt S."/>
            <person name="Schroder I."/>
            <person name="Tallon L."/>
            <person name="Sadzewicz L."/>
            <person name="Zhao X."/>
            <person name="Boylan J."/>
            <person name="Ott S."/>
            <person name="Bowen H."/>
            <person name="Vavikolanu K."/>
            <person name="Mehta A."/>
            <person name="Aluvathingal J."/>
            <person name="Nadendla S."/>
            <person name="Lowell S."/>
            <person name="Myers T."/>
            <person name="Yan Y."/>
            <person name="Sichtig H."/>
        </authorList>
    </citation>
    <scope>NUCLEOTIDE SEQUENCE [LARGE SCALE GENOMIC DNA]</scope>
    <source>
        <strain evidence="6 7">FDAARGOS_990</strain>
    </source>
</reference>
<evidence type="ECO:0000313" key="7">
    <source>
        <dbReference type="Proteomes" id="UP000595374"/>
    </source>
</evidence>
<organism evidence="6 7">
    <name type="scientific">Brevibacterium casei</name>
    <dbReference type="NCBI Taxonomy" id="33889"/>
    <lineage>
        <taxon>Bacteria</taxon>
        <taxon>Bacillati</taxon>
        <taxon>Actinomycetota</taxon>
        <taxon>Actinomycetes</taxon>
        <taxon>Micrococcales</taxon>
        <taxon>Brevibacteriaceae</taxon>
        <taxon>Brevibacterium</taxon>
    </lineage>
</organism>
<evidence type="ECO:0000256" key="3">
    <source>
        <dbReference type="ARBA" id="ARBA00023125"/>
    </source>
</evidence>
<evidence type="ECO:0000259" key="5">
    <source>
        <dbReference type="PROSITE" id="PS50931"/>
    </source>
</evidence>
<feature type="domain" description="HTH lysR-type" evidence="5">
    <location>
        <begin position="1"/>
        <end position="58"/>
    </location>
</feature>
<dbReference type="Proteomes" id="UP000595374">
    <property type="component" value="Chromosome"/>
</dbReference>
<proteinExistence type="inferred from homology"/>
<dbReference type="InterPro" id="IPR005119">
    <property type="entry name" value="LysR_subst-bd"/>
</dbReference>
<dbReference type="PROSITE" id="PS50931">
    <property type="entry name" value="HTH_LYSR"/>
    <property type="match status" value="1"/>
</dbReference>
<protein>
    <submittedName>
        <fullName evidence="6">LysR family transcriptional regulator</fullName>
    </submittedName>
</protein>
<dbReference type="Pfam" id="PF00126">
    <property type="entry name" value="HTH_1"/>
    <property type="match status" value="1"/>
</dbReference>
<dbReference type="EMBL" id="CP065989">
    <property type="protein sequence ID" value="QQB12986.1"/>
    <property type="molecule type" value="Genomic_DNA"/>
</dbReference>
<dbReference type="InterPro" id="IPR000847">
    <property type="entry name" value="LysR_HTH_N"/>
</dbReference>
<comment type="similarity">
    <text evidence="1">Belongs to the LysR transcriptional regulatory family.</text>
</comment>
<evidence type="ECO:0000256" key="4">
    <source>
        <dbReference type="ARBA" id="ARBA00023163"/>
    </source>
</evidence>
<evidence type="ECO:0000256" key="1">
    <source>
        <dbReference type="ARBA" id="ARBA00009437"/>
    </source>
</evidence>
<dbReference type="Gene3D" id="3.40.190.290">
    <property type="match status" value="1"/>
</dbReference>
<accession>A0A7T3ZWJ6</accession>
<dbReference type="GO" id="GO:0003677">
    <property type="term" value="F:DNA binding"/>
    <property type="evidence" value="ECO:0007669"/>
    <property type="project" value="UniProtKB-KW"/>
</dbReference>
<dbReference type="InterPro" id="IPR036390">
    <property type="entry name" value="WH_DNA-bd_sf"/>
</dbReference>
<dbReference type="RefSeq" id="WP_198498223.1">
    <property type="nucleotide sequence ID" value="NZ_CP065989.1"/>
</dbReference>
<name>A0A7T3ZWJ6_9MICO</name>
<dbReference type="PANTHER" id="PTHR30346">
    <property type="entry name" value="TRANSCRIPTIONAL DUAL REGULATOR HCAR-RELATED"/>
    <property type="match status" value="1"/>
</dbReference>
<dbReference type="GO" id="GO:0003700">
    <property type="term" value="F:DNA-binding transcription factor activity"/>
    <property type="evidence" value="ECO:0007669"/>
    <property type="project" value="InterPro"/>
</dbReference>
<dbReference type="PANTHER" id="PTHR30346:SF29">
    <property type="entry name" value="LYSR SUBSTRATE-BINDING"/>
    <property type="match status" value="1"/>
</dbReference>
<dbReference type="InterPro" id="IPR036388">
    <property type="entry name" value="WH-like_DNA-bd_sf"/>
</dbReference>
<keyword evidence="4" id="KW-0804">Transcription</keyword>
<sequence length="320" mass="33695">MIDPRLKSLAAVRDTGTVTAAAALLHVTPSTISQHLRGLARVVGADLVEPVGRNVRLTPAAEVVLAHATALNAEWERTLADLAALRAAGRARLRISAVASAIVALVCPAVARLPEVAVEIGEDAVRDRFRMLAESETDIVVTLDATPPDTALATSADTARTAAPADDGGAWEVRELLTEPLDVIVGPGHRLAGSERVGLSALAAETWIGAGDLIDQQALFLRLCAQAGFTPHLRHDALDWGAIIALVEYGHGIALLPRTIRIAPDAGVRRLELGWPDSPTVPHRRLRAYIRAGSATHPTIAAGLEALTAEGRRLTDTGAR</sequence>
<dbReference type="SUPFAM" id="SSF53850">
    <property type="entry name" value="Periplasmic binding protein-like II"/>
    <property type="match status" value="1"/>
</dbReference>
<dbReference type="SUPFAM" id="SSF46785">
    <property type="entry name" value="Winged helix' DNA-binding domain"/>
    <property type="match status" value="1"/>
</dbReference>
<evidence type="ECO:0000313" key="6">
    <source>
        <dbReference type="EMBL" id="QQB12986.1"/>
    </source>
</evidence>
<dbReference type="AlphaFoldDB" id="A0A7T3ZWJ6"/>
<keyword evidence="2" id="KW-0805">Transcription regulation</keyword>
<evidence type="ECO:0000256" key="2">
    <source>
        <dbReference type="ARBA" id="ARBA00023015"/>
    </source>
</evidence>
<gene>
    <name evidence="6" type="ORF">I6H47_08830</name>
</gene>
<dbReference type="Pfam" id="PF03466">
    <property type="entry name" value="LysR_substrate"/>
    <property type="match status" value="1"/>
</dbReference>
<keyword evidence="3" id="KW-0238">DNA-binding</keyword>
<dbReference type="GO" id="GO:0032993">
    <property type="term" value="C:protein-DNA complex"/>
    <property type="evidence" value="ECO:0007669"/>
    <property type="project" value="TreeGrafter"/>
</dbReference>